<dbReference type="AlphaFoldDB" id="A0A6L6XP50"/>
<dbReference type="GO" id="GO:0009055">
    <property type="term" value="F:electron transfer activity"/>
    <property type="evidence" value="ECO:0007669"/>
    <property type="project" value="InterPro"/>
</dbReference>
<dbReference type="PROSITE" id="PS00201">
    <property type="entry name" value="FLAVODOXIN"/>
    <property type="match status" value="1"/>
</dbReference>
<reference evidence="2 3" key="1">
    <citation type="submission" date="2019-12" db="EMBL/GenBank/DDBJ databases">
        <authorList>
            <person name="Huq M.A."/>
        </authorList>
    </citation>
    <scope>NUCLEOTIDE SEQUENCE [LARGE SCALE GENOMIC DNA]</scope>
    <source>
        <strain evidence="2 3">MAH-18</strain>
    </source>
</reference>
<organism evidence="2 3">
    <name type="scientific">Nocardioides agri</name>
    <dbReference type="NCBI Taxonomy" id="2682843"/>
    <lineage>
        <taxon>Bacteria</taxon>
        <taxon>Bacillati</taxon>
        <taxon>Actinomycetota</taxon>
        <taxon>Actinomycetes</taxon>
        <taxon>Propionibacteriales</taxon>
        <taxon>Nocardioidaceae</taxon>
        <taxon>Nocardioides</taxon>
    </lineage>
</organism>
<comment type="caution">
    <text evidence="2">The sequence shown here is derived from an EMBL/GenBank/DDBJ whole genome shotgun (WGS) entry which is preliminary data.</text>
</comment>
<dbReference type="PROSITE" id="PS50902">
    <property type="entry name" value="FLAVODOXIN_LIKE"/>
    <property type="match status" value="1"/>
</dbReference>
<dbReference type="Proteomes" id="UP000473525">
    <property type="component" value="Unassembled WGS sequence"/>
</dbReference>
<dbReference type="InterPro" id="IPR029039">
    <property type="entry name" value="Flavoprotein-like_sf"/>
</dbReference>
<dbReference type="SUPFAM" id="SSF52218">
    <property type="entry name" value="Flavoproteins"/>
    <property type="match status" value="1"/>
</dbReference>
<sequence>MKALVVYESLFGNTEKIAREVASGLERSGADVTVAPVGSVDPVDLAAYDVVVAGSPTHAFSMPRSVTRADAVRHGADRACEGPGLREWIEHLEPQVGARPTFAVFDTRRDARSRHLTGSAARSATRALRRRHRALADVPASFYVGGTSGPLLPGEAVRARAWGSRLAGCARTQ</sequence>
<dbReference type="EMBL" id="WSEK01000004">
    <property type="protein sequence ID" value="MVQ49034.1"/>
    <property type="molecule type" value="Genomic_DNA"/>
</dbReference>
<dbReference type="GO" id="GO:0010181">
    <property type="term" value="F:FMN binding"/>
    <property type="evidence" value="ECO:0007669"/>
    <property type="project" value="InterPro"/>
</dbReference>
<protein>
    <submittedName>
        <fullName evidence="2">Flavodoxin</fullName>
    </submittedName>
</protein>
<dbReference type="InterPro" id="IPR001226">
    <property type="entry name" value="Flavodoxin_CS"/>
</dbReference>
<gene>
    <name evidence="2" type="ORF">GON03_07550</name>
</gene>
<evidence type="ECO:0000313" key="3">
    <source>
        <dbReference type="Proteomes" id="UP000473525"/>
    </source>
</evidence>
<proteinExistence type="predicted"/>
<keyword evidence="3" id="KW-1185">Reference proteome</keyword>
<evidence type="ECO:0000259" key="1">
    <source>
        <dbReference type="PROSITE" id="PS50902"/>
    </source>
</evidence>
<accession>A0A6L6XP50</accession>
<dbReference type="Pfam" id="PF00258">
    <property type="entry name" value="Flavodoxin_1"/>
    <property type="match status" value="1"/>
</dbReference>
<dbReference type="RefSeq" id="WP_157341511.1">
    <property type="nucleotide sequence ID" value="NZ_WSEK01000004.1"/>
</dbReference>
<evidence type="ECO:0000313" key="2">
    <source>
        <dbReference type="EMBL" id="MVQ49034.1"/>
    </source>
</evidence>
<dbReference type="Gene3D" id="3.40.50.360">
    <property type="match status" value="1"/>
</dbReference>
<dbReference type="InterPro" id="IPR008254">
    <property type="entry name" value="Flavodoxin/NO_synth"/>
</dbReference>
<name>A0A6L6XP50_9ACTN</name>
<feature type="domain" description="Flavodoxin-like" evidence="1">
    <location>
        <begin position="3"/>
        <end position="173"/>
    </location>
</feature>